<dbReference type="Proteomes" id="UP001497600">
    <property type="component" value="Chromosome F"/>
</dbReference>
<feature type="domain" description="DM2" evidence="2">
    <location>
        <begin position="230"/>
        <end position="268"/>
    </location>
</feature>
<dbReference type="Gene3D" id="1.10.245.10">
    <property type="entry name" value="SWIB/MDM2 domain"/>
    <property type="match status" value="1"/>
</dbReference>
<keyword evidence="4" id="KW-1185">Reference proteome</keyword>
<protein>
    <submittedName>
        <fullName evidence="3">Chromatin structure-remodeling complex protein Rsc6p</fullName>
    </submittedName>
</protein>
<dbReference type="SUPFAM" id="SSF47592">
    <property type="entry name" value="SWIB/MDM2 domain"/>
    <property type="match status" value="1"/>
</dbReference>
<sequence>MSQAHAMQPGAQGMAARPRENPAPAPIMSYTPTDITIPTALYNKIPNLELYKKLQDAERKIDLLTTRKALDFQGIQTKTTHPSSYQKQTGILRVFVYNTCENQPWQKQLAQEKGIPVADPSAESSWTLRVEGRFLNDKGEPESSASAHSFSSFLSGISVDLVPNDNYPNLQNSQSNVIEWRDQSLDHQPDMKVASSGRQAAFDGLDVKRNGVFKIKCNIALLPKIQSSLLQLSTPMAQFVGKQECSQQEVIYTIWSYVLYNDLLKKSDSYTNVPALSVTGGNGVLGNDDNSDLTVVECDATLRKLLNVPSFRFTDLYKVIQPHFKPREPIVLSYEIDTGRSTTLGDVIIDIPVDLPSTLSEFQQGVIESSKAIFEKLTASDALIQNLNTKISLGVVALQNSNARELFYRELSEDPVKFMENWIQSQSETFKVLKSDEGYDEEVVRRAEYYEKNEHILRENINLLLGSGKI</sequence>
<organism evidence="3 4">
    <name type="scientific">[Candida] anglica</name>
    <dbReference type="NCBI Taxonomy" id="148631"/>
    <lineage>
        <taxon>Eukaryota</taxon>
        <taxon>Fungi</taxon>
        <taxon>Dikarya</taxon>
        <taxon>Ascomycota</taxon>
        <taxon>Saccharomycotina</taxon>
        <taxon>Pichiomycetes</taxon>
        <taxon>Debaryomycetaceae</taxon>
        <taxon>Kurtzmaniella</taxon>
    </lineage>
</organism>
<name>A0ABP0EFN0_9ASCO</name>
<dbReference type="InterPro" id="IPR036885">
    <property type="entry name" value="SWIB_MDM2_dom_sf"/>
</dbReference>
<accession>A0ABP0EFN0</accession>
<gene>
    <name evidence="3" type="primary">RSC6</name>
    <name evidence="3" type="ORF">CAAN4_F02300</name>
</gene>
<dbReference type="CDD" id="cd10568">
    <property type="entry name" value="SWIB_like"/>
    <property type="match status" value="1"/>
</dbReference>
<evidence type="ECO:0000313" key="4">
    <source>
        <dbReference type="Proteomes" id="UP001497600"/>
    </source>
</evidence>
<evidence type="ECO:0000256" key="1">
    <source>
        <dbReference type="SAM" id="MobiDB-lite"/>
    </source>
</evidence>
<feature type="region of interest" description="Disordered" evidence="1">
    <location>
        <begin position="1"/>
        <end position="27"/>
    </location>
</feature>
<evidence type="ECO:0000259" key="2">
    <source>
        <dbReference type="Pfam" id="PF02201"/>
    </source>
</evidence>
<proteinExistence type="predicted"/>
<dbReference type="EMBL" id="OZ004258">
    <property type="protein sequence ID" value="CAK7911405.1"/>
    <property type="molecule type" value="Genomic_DNA"/>
</dbReference>
<evidence type="ECO:0000313" key="3">
    <source>
        <dbReference type="EMBL" id="CAK7911405.1"/>
    </source>
</evidence>
<dbReference type="PANTHER" id="PTHR13844">
    <property type="entry name" value="SWI/SNF-RELATED MATRIX-ASSOCIATED ACTIN-DEPENDENT REGULATOR OF CHROMATIN SUBFAMILY D"/>
    <property type="match status" value="1"/>
</dbReference>
<dbReference type="Pfam" id="PF02201">
    <property type="entry name" value="SWIB"/>
    <property type="match status" value="1"/>
</dbReference>
<dbReference type="InterPro" id="IPR003121">
    <property type="entry name" value="SWIB_MDM2_domain"/>
</dbReference>
<reference evidence="3 4" key="1">
    <citation type="submission" date="2024-01" db="EMBL/GenBank/DDBJ databases">
        <authorList>
            <consortium name="Genoscope - CEA"/>
            <person name="William W."/>
        </authorList>
    </citation>
    <scope>NUCLEOTIDE SEQUENCE [LARGE SCALE GENOMIC DNA]</scope>
    <source>
        <strain evidence="3 4">29B2s-10</strain>
    </source>
</reference>